<evidence type="ECO:0000313" key="3">
    <source>
        <dbReference type="Proteomes" id="UP000199424"/>
    </source>
</evidence>
<protein>
    <recommendedName>
        <fullName evidence="4">DUF721 domain-containing protein</fullName>
    </recommendedName>
</protein>
<dbReference type="InterPro" id="IPR007922">
    <property type="entry name" value="DciA-like"/>
</dbReference>
<dbReference type="RefSeq" id="WP_092856513.1">
    <property type="nucleotide sequence ID" value="NZ_FOYU01000001.1"/>
</dbReference>
<sequence length="158" mass="18051">MARKRPRDIQQLFGGQRLQRFTDFTEQYQRWQQQLQQCFVALQLSPLLAHCKVVSVRAHTLVLEASSAALASRIKLQQSRIITHFQDESTGHISRLEVQVRPKIHTPSPQPAEKSAQPTQNVEKNDDDTVAKLRQQAALCEEPLRSQLLALAAKYEKN</sequence>
<feature type="region of interest" description="Disordered" evidence="1">
    <location>
        <begin position="96"/>
        <end position="128"/>
    </location>
</feature>
<name>A0A1I6GW38_9GAMM</name>
<gene>
    <name evidence="2" type="ORF">SAMN04488070_1294</name>
</gene>
<dbReference type="Pfam" id="PF05258">
    <property type="entry name" value="DciA"/>
    <property type="match status" value="1"/>
</dbReference>
<organism evidence="2 3">
    <name type="scientific">Pseudidiomarina maritima</name>
    <dbReference type="NCBI Taxonomy" id="519453"/>
    <lineage>
        <taxon>Bacteria</taxon>
        <taxon>Pseudomonadati</taxon>
        <taxon>Pseudomonadota</taxon>
        <taxon>Gammaproteobacteria</taxon>
        <taxon>Alteromonadales</taxon>
        <taxon>Idiomarinaceae</taxon>
        <taxon>Pseudidiomarina</taxon>
    </lineage>
</organism>
<evidence type="ECO:0000313" key="2">
    <source>
        <dbReference type="EMBL" id="SFR46412.1"/>
    </source>
</evidence>
<proteinExistence type="predicted"/>
<dbReference type="AlphaFoldDB" id="A0A1I6GW38"/>
<keyword evidence="3" id="KW-1185">Reference proteome</keyword>
<evidence type="ECO:0008006" key="4">
    <source>
        <dbReference type="Google" id="ProtNLM"/>
    </source>
</evidence>
<dbReference type="EMBL" id="FOYU01000001">
    <property type="protein sequence ID" value="SFR46412.1"/>
    <property type="molecule type" value="Genomic_DNA"/>
</dbReference>
<evidence type="ECO:0000256" key="1">
    <source>
        <dbReference type="SAM" id="MobiDB-lite"/>
    </source>
</evidence>
<dbReference type="Proteomes" id="UP000199424">
    <property type="component" value="Unassembled WGS sequence"/>
</dbReference>
<accession>A0A1I6GW38</accession>
<reference evidence="3" key="1">
    <citation type="submission" date="2016-10" db="EMBL/GenBank/DDBJ databases">
        <authorList>
            <person name="Varghese N."/>
            <person name="Submissions S."/>
        </authorList>
    </citation>
    <scope>NUCLEOTIDE SEQUENCE [LARGE SCALE GENOMIC DNA]</scope>
    <source>
        <strain evidence="3">CGMCC 1.7285</strain>
    </source>
</reference>